<proteinExistence type="predicted"/>
<comment type="caution">
    <text evidence="3">The sequence shown here is derived from an EMBL/GenBank/DDBJ whole genome shotgun (WGS) entry which is preliminary data.</text>
</comment>
<sequence>MNPRGRNPYRRNPVDDRTAAPGADAARRSGRHRTARTHVSALGAALALVGAMTWAAPPAVAETASVRCTGTNVIKYNPGVTYQERTVQINGQDNATSCVDTVSGESLSFVAPFSGKFTTSCASLFTGGTGTQTLKWNTGETSQWEWTMHFSTNVNGQLQSIADGPILGGRYAGAQLRQVVTVTTLDQGACSTEKGLTQTGGPSNWEFTG</sequence>
<evidence type="ECO:0000313" key="4">
    <source>
        <dbReference type="Proteomes" id="UP001596072"/>
    </source>
</evidence>
<reference evidence="4" key="1">
    <citation type="journal article" date="2019" name="Int. J. Syst. Evol. Microbiol.">
        <title>The Global Catalogue of Microorganisms (GCM) 10K type strain sequencing project: providing services to taxonomists for standard genome sequencing and annotation.</title>
        <authorList>
            <consortium name="The Broad Institute Genomics Platform"/>
            <consortium name="The Broad Institute Genome Sequencing Center for Infectious Disease"/>
            <person name="Wu L."/>
            <person name="Ma J."/>
        </authorList>
    </citation>
    <scope>NUCLEOTIDE SEQUENCE [LARGE SCALE GENOMIC DNA]</scope>
    <source>
        <strain evidence="4">YIM 94188</strain>
    </source>
</reference>
<evidence type="ECO:0008006" key="5">
    <source>
        <dbReference type="Google" id="ProtNLM"/>
    </source>
</evidence>
<feature type="region of interest" description="Disordered" evidence="1">
    <location>
        <begin position="1"/>
        <end position="36"/>
    </location>
</feature>
<keyword evidence="4" id="KW-1185">Reference proteome</keyword>
<evidence type="ECO:0000313" key="3">
    <source>
        <dbReference type="EMBL" id="MFC5730166.1"/>
    </source>
</evidence>
<keyword evidence="2" id="KW-1133">Transmembrane helix</keyword>
<keyword evidence="2" id="KW-0812">Transmembrane</keyword>
<name>A0ABW0ZGZ1_9ACTN</name>
<dbReference type="EMBL" id="JBHSNS010000007">
    <property type="protein sequence ID" value="MFC5730166.1"/>
    <property type="molecule type" value="Genomic_DNA"/>
</dbReference>
<evidence type="ECO:0000256" key="1">
    <source>
        <dbReference type="SAM" id="MobiDB-lite"/>
    </source>
</evidence>
<dbReference type="Proteomes" id="UP001596072">
    <property type="component" value="Unassembled WGS sequence"/>
</dbReference>
<gene>
    <name evidence="3" type="ORF">ACFPQB_14685</name>
</gene>
<dbReference type="RefSeq" id="WP_136431619.1">
    <property type="nucleotide sequence ID" value="NZ_JBHSNS010000007.1"/>
</dbReference>
<feature type="transmembrane region" description="Helical" evidence="2">
    <location>
        <begin position="37"/>
        <end position="56"/>
    </location>
</feature>
<keyword evidence="2" id="KW-0472">Membrane</keyword>
<protein>
    <recommendedName>
        <fullName evidence="5">Secreted protein</fullName>
    </recommendedName>
</protein>
<accession>A0ABW0ZGZ1</accession>
<evidence type="ECO:0000256" key="2">
    <source>
        <dbReference type="SAM" id="Phobius"/>
    </source>
</evidence>
<organism evidence="3 4">
    <name type="scientific">Nocardioides vastitatis</name>
    <dbReference type="NCBI Taxonomy" id="2568655"/>
    <lineage>
        <taxon>Bacteria</taxon>
        <taxon>Bacillati</taxon>
        <taxon>Actinomycetota</taxon>
        <taxon>Actinomycetes</taxon>
        <taxon>Propionibacteriales</taxon>
        <taxon>Nocardioidaceae</taxon>
        <taxon>Nocardioides</taxon>
    </lineage>
</organism>